<keyword evidence="3 6" id="KW-0812">Transmembrane</keyword>
<feature type="transmembrane region" description="Helical" evidence="6">
    <location>
        <begin position="318"/>
        <end position="338"/>
    </location>
</feature>
<dbReference type="AlphaFoldDB" id="A0A223D4C0"/>
<feature type="transmembrane region" description="Helical" evidence="6">
    <location>
        <begin position="134"/>
        <end position="153"/>
    </location>
</feature>
<gene>
    <name evidence="7" type="ORF">CIG75_15985</name>
</gene>
<feature type="transmembrane region" description="Helical" evidence="6">
    <location>
        <begin position="76"/>
        <end position="97"/>
    </location>
</feature>
<evidence type="ECO:0000256" key="5">
    <source>
        <dbReference type="ARBA" id="ARBA00023136"/>
    </source>
</evidence>
<dbReference type="PANTHER" id="PTHR23513:SF11">
    <property type="entry name" value="STAPHYLOFERRIN A TRANSPORTER"/>
    <property type="match status" value="1"/>
</dbReference>
<comment type="subcellular location">
    <subcellularLocation>
        <location evidence="1">Cell membrane</location>
        <topology evidence="1">Multi-pass membrane protein</topology>
    </subcellularLocation>
</comment>
<evidence type="ECO:0000313" key="8">
    <source>
        <dbReference type="Proteomes" id="UP000214688"/>
    </source>
</evidence>
<dbReference type="SUPFAM" id="SSF103473">
    <property type="entry name" value="MFS general substrate transporter"/>
    <property type="match status" value="1"/>
</dbReference>
<dbReference type="CDD" id="cd06173">
    <property type="entry name" value="MFS_MefA_like"/>
    <property type="match status" value="1"/>
</dbReference>
<evidence type="ECO:0008006" key="9">
    <source>
        <dbReference type="Google" id="ProtNLM"/>
    </source>
</evidence>
<evidence type="ECO:0000256" key="1">
    <source>
        <dbReference type="ARBA" id="ARBA00004651"/>
    </source>
</evidence>
<evidence type="ECO:0000313" key="7">
    <source>
        <dbReference type="EMBL" id="ASS76297.1"/>
    </source>
</evidence>
<feature type="transmembrane region" description="Helical" evidence="6">
    <location>
        <begin position="289"/>
        <end position="309"/>
    </location>
</feature>
<dbReference type="KEGG" id="tab:CIG75_15985"/>
<evidence type="ECO:0000256" key="6">
    <source>
        <dbReference type="SAM" id="Phobius"/>
    </source>
</evidence>
<evidence type="ECO:0000256" key="4">
    <source>
        <dbReference type="ARBA" id="ARBA00022989"/>
    </source>
</evidence>
<proteinExistence type="predicted"/>
<dbReference type="Gene3D" id="1.20.1250.20">
    <property type="entry name" value="MFS general substrate transporter like domains"/>
    <property type="match status" value="1"/>
</dbReference>
<dbReference type="GO" id="GO:0005886">
    <property type="term" value="C:plasma membrane"/>
    <property type="evidence" value="ECO:0007669"/>
    <property type="project" value="UniProtKB-SubCell"/>
</dbReference>
<evidence type="ECO:0000256" key="2">
    <source>
        <dbReference type="ARBA" id="ARBA00022475"/>
    </source>
</evidence>
<dbReference type="GO" id="GO:0022857">
    <property type="term" value="F:transmembrane transporter activity"/>
    <property type="evidence" value="ECO:0007669"/>
    <property type="project" value="InterPro"/>
</dbReference>
<keyword evidence="5 6" id="KW-0472">Membrane</keyword>
<feature type="transmembrane region" description="Helical" evidence="6">
    <location>
        <begin position="344"/>
        <end position="364"/>
    </location>
</feature>
<feature type="transmembrane region" description="Helical" evidence="6">
    <location>
        <begin position="201"/>
        <end position="221"/>
    </location>
</feature>
<feature type="transmembrane region" description="Helical" evidence="6">
    <location>
        <begin position="251"/>
        <end position="277"/>
    </location>
</feature>
<dbReference type="InterPro" id="IPR036259">
    <property type="entry name" value="MFS_trans_sf"/>
</dbReference>
<dbReference type="EMBL" id="CP022657">
    <property type="protein sequence ID" value="ASS76297.1"/>
    <property type="molecule type" value="Genomic_DNA"/>
</dbReference>
<keyword evidence="4 6" id="KW-1133">Transmembrane helix</keyword>
<dbReference type="Proteomes" id="UP000214688">
    <property type="component" value="Chromosome"/>
</dbReference>
<feature type="transmembrane region" description="Helical" evidence="6">
    <location>
        <begin position="384"/>
        <end position="406"/>
    </location>
</feature>
<keyword evidence="8" id="KW-1185">Reference proteome</keyword>
<feature type="transmembrane region" description="Helical" evidence="6">
    <location>
        <begin position="109"/>
        <end position="128"/>
    </location>
</feature>
<keyword evidence="2" id="KW-1003">Cell membrane</keyword>
<name>A0A223D4C0_9BACL</name>
<evidence type="ECO:0000256" key="3">
    <source>
        <dbReference type="ARBA" id="ARBA00022692"/>
    </source>
</evidence>
<feature type="transmembrane region" description="Helical" evidence="6">
    <location>
        <begin position="46"/>
        <end position="70"/>
    </location>
</feature>
<protein>
    <recommendedName>
        <fullName evidence="9">Major facilitator superfamily (MFS) profile domain-containing protein</fullName>
    </recommendedName>
</protein>
<sequence>MKKMVPACRDFALLLVFLFLIDDYKIKEGGCAVKEPSLFHNRNFTLLYLGQLVSLFGDWFRGVVMIVILYELHPSAATVGGMFIATILPTLFGSIFVGPFVDRWNKKRIMIWSNLLRFVLTLMIVYGVYLQNIWLIYALIVASSLVSAAFQPARTAMVPEIVEEKQIIKATSSFAILNSITMVVASALGGFVADWVGPYPIMYFDAFSYLFAAVCIVLMRYHPQPTEVKVRPPYWQQVREGYDYVRATPQLVAVFWITAARDFVLGYVYILFAIFILEVVQTGNTGMGIGYSMTAVAYLIGAWLIKWYFKKKPFDESAFFKIFFPCHIIYGVGLGVMFSMTGWYWFLVALVVTYIFSQGVNIIAETSLMTYSRADNRGRVVASWLTASRLAYAISLPLFSVIGVYIPTHIGGYILTGVCVISALLVSPWLKAALGDRAKEKSTMHA</sequence>
<reference evidence="7 8" key="1">
    <citation type="journal article" date="2015" name="Int. J. Syst. Evol. Microbiol.">
        <title>Tumebacillus algifaecis sp. nov., isolated from decomposing algal scum.</title>
        <authorList>
            <person name="Wu Y.F."/>
            <person name="Zhang B."/>
            <person name="Xing P."/>
            <person name="Wu Q.L."/>
            <person name="Liu S.J."/>
        </authorList>
    </citation>
    <scope>NUCLEOTIDE SEQUENCE [LARGE SCALE GENOMIC DNA]</scope>
    <source>
        <strain evidence="7 8">THMBR28</strain>
    </source>
</reference>
<dbReference type="PANTHER" id="PTHR23513">
    <property type="entry name" value="INTEGRAL MEMBRANE EFFLUX PROTEIN-RELATED"/>
    <property type="match status" value="1"/>
</dbReference>
<dbReference type="Pfam" id="PF07690">
    <property type="entry name" value="MFS_1"/>
    <property type="match status" value="1"/>
</dbReference>
<dbReference type="InterPro" id="IPR011701">
    <property type="entry name" value="MFS"/>
</dbReference>
<accession>A0A223D4C0</accession>
<feature type="transmembrane region" description="Helical" evidence="6">
    <location>
        <begin position="412"/>
        <end position="434"/>
    </location>
</feature>
<feature type="transmembrane region" description="Helical" evidence="6">
    <location>
        <begin position="174"/>
        <end position="195"/>
    </location>
</feature>
<organism evidence="7 8">
    <name type="scientific">Tumebacillus algifaecis</name>
    <dbReference type="NCBI Taxonomy" id="1214604"/>
    <lineage>
        <taxon>Bacteria</taxon>
        <taxon>Bacillati</taxon>
        <taxon>Bacillota</taxon>
        <taxon>Bacilli</taxon>
        <taxon>Bacillales</taxon>
        <taxon>Alicyclobacillaceae</taxon>
        <taxon>Tumebacillus</taxon>
    </lineage>
</organism>